<gene>
    <name evidence="3" type="ORF">ACFSQ6_06120</name>
</gene>
<keyword evidence="2" id="KW-0732">Signal</keyword>
<reference evidence="4" key="1">
    <citation type="journal article" date="2019" name="Int. J. Syst. Evol. Microbiol.">
        <title>The Global Catalogue of Microorganisms (GCM) 10K type strain sequencing project: providing services to taxonomists for standard genome sequencing and annotation.</title>
        <authorList>
            <consortium name="The Broad Institute Genomics Platform"/>
            <consortium name="The Broad Institute Genome Sequencing Center for Infectious Disease"/>
            <person name="Wu L."/>
            <person name="Ma J."/>
        </authorList>
    </citation>
    <scope>NUCLEOTIDE SEQUENCE [LARGE SCALE GENOMIC DNA]</scope>
    <source>
        <strain evidence="4">KCTC 42247</strain>
    </source>
</reference>
<dbReference type="RefSeq" id="WP_066754524.1">
    <property type="nucleotide sequence ID" value="NZ_JBHUMB010000006.1"/>
</dbReference>
<evidence type="ECO:0000313" key="3">
    <source>
        <dbReference type="EMBL" id="MFD2742969.1"/>
    </source>
</evidence>
<comment type="caution">
    <text evidence="3">The sequence shown here is derived from an EMBL/GenBank/DDBJ whole genome shotgun (WGS) entry which is preliminary data.</text>
</comment>
<feature type="signal peptide" evidence="2">
    <location>
        <begin position="1"/>
        <end position="28"/>
    </location>
</feature>
<evidence type="ECO:0000256" key="2">
    <source>
        <dbReference type="SAM" id="SignalP"/>
    </source>
</evidence>
<name>A0ABW5UAN3_9SPHI</name>
<evidence type="ECO:0000313" key="4">
    <source>
        <dbReference type="Proteomes" id="UP001597418"/>
    </source>
</evidence>
<dbReference type="Proteomes" id="UP001597418">
    <property type="component" value="Unassembled WGS sequence"/>
</dbReference>
<feature type="region of interest" description="Disordered" evidence="1">
    <location>
        <begin position="26"/>
        <end position="46"/>
    </location>
</feature>
<protein>
    <recommendedName>
        <fullName evidence="5">Lipoprotein</fullName>
    </recommendedName>
</protein>
<sequence>MKKTKYLFAGAAAAFFMLSACNSGPQNAHDQTIDPSLEEPSTGGDNMHIDYEVADHFLVKHTVKEVPSNPKIETKEEFDGIFYCTEEDKEKHEIDFSKNYVIAVMAQSPDVRTTVQPISLRDSEPDEVVFTYRWVSGSEQPDTTRSSIVLVVDKKHNGTVILNEME</sequence>
<accession>A0ABW5UAN3</accession>
<organism evidence="3 4">
    <name type="scientific">Sphingobacterium populi</name>
    <dbReference type="NCBI Taxonomy" id="1812824"/>
    <lineage>
        <taxon>Bacteria</taxon>
        <taxon>Pseudomonadati</taxon>
        <taxon>Bacteroidota</taxon>
        <taxon>Sphingobacteriia</taxon>
        <taxon>Sphingobacteriales</taxon>
        <taxon>Sphingobacteriaceae</taxon>
        <taxon>Sphingobacterium</taxon>
    </lineage>
</organism>
<evidence type="ECO:0008006" key="5">
    <source>
        <dbReference type="Google" id="ProtNLM"/>
    </source>
</evidence>
<proteinExistence type="predicted"/>
<feature type="chain" id="PRO_5046559027" description="Lipoprotein" evidence="2">
    <location>
        <begin position="29"/>
        <end position="166"/>
    </location>
</feature>
<dbReference type="EMBL" id="JBHUMB010000006">
    <property type="protein sequence ID" value="MFD2742969.1"/>
    <property type="molecule type" value="Genomic_DNA"/>
</dbReference>
<dbReference type="PROSITE" id="PS51257">
    <property type="entry name" value="PROKAR_LIPOPROTEIN"/>
    <property type="match status" value="1"/>
</dbReference>
<evidence type="ECO:0000256" key="1">
    <source>
        <dbReference type="SAM" id="MobiDB-lite"/>
    </source>
</evidence>
<keyword evidence="4" id="KW-1185">Reference proteome</keyword>